<dbReference type="InterPro" id="IPR008580">
    <property type="entry name" value="PPPDE_dom"/>
</dbReference>
<evidence type="ECO:0000256" key="2">
    <source>
        <dbReference type="ARBA" id="ARBA00022670"/>
    </source>
</evidence>
<dbReference type="EMBL" id="CAJZBQ010000025">
    <property type="protein sequence ID" value="CAG9320254.1"/>
    <property type="molecule type" value="Genomic_DNA"/>
</dbReference>
<comment type="caution">
    <text evidence="6">The sequence shown here is derived from an EMBL/GenBank/DDBJ whole genome shotgun (WGS) entry which is preliminary data.</text>
</comment>
<dbReference type="GO" id="GO:0070646">
    <property type="term" value="P:protein modification by small protein removal"/>
    <property type="evidence" value="ECO:0007669"/>
    <property type="project" value="TreeGrafter"/>
</dbReference>
<sequence length="363" mass="41494">MKTIRLFSLKILFLKVFVKFFSGIHAIIPANSWMSISQLYYCSNWTLIYTGIELSQYRHFKLNKIIMIIRKFKMFISIFSKISFIIVMASVTLYIYDLTMGMARMLSPGLIGRQIEGIWHTAVVVYGTEFFFGGGICEAPPGSTMAGRPVQTLNMGVTNKSLDDFKQFLKCISHRFTMTTYHLIKHNCNNFTDECCRYLVNKRIPSHITGLPEDLLSTPLGRQFAPMIESMSSVGTQLGFSLNPTTDYFADYIRHSDFLSDFKDIDSYPSFDEFIQKEGVIVYWDPRDEGFIDKLEILRRVSEKIQLGCVDLLRCFYLAPGSTSAAQIYLQGECINTYPLDELEAALAELDDVRECIKESLSS</sequence>
<reference evidence="6" key="1">
    <citation type="submission" date="2021-09" db="EMBL/GenBank/DDBJ databases">
        <authorList>
            <consortium name="AG Swart"/>
            <person name="Singh M."/>
            <person name="Singh A."/>
            <person name="Seah K."/>
            <person name="Emmerich C."/>
        </authorList>
    </citation>
    <scope>NUCLEOTIDE SEQUENCE</scope>
    <source>
        <strain evidence="6">ATCC30299</strain>
    </source>
</reference>
<evidence type="ECO:0000256" key="1">
    <source>
        <dbReference type="ARBA" id="ARBA00008140"/>
    </source>
</evidence>
<feature type="transmembrane region" description="Helical" evidence="4">
    <location>
        <begin position="36"/>
        <end position="54"/>
    </location>
</feature>
<keyword evidence="4" id="KW-1133">Transmembrane helix</keyword>
<evidence type="ECO:0000256" key="4">
    <source>
        <dbReference type="SAM" id="Phobius"/>
    </source>
</evidence>
<protein>
    <recommendedName>
        <fullName evidence="5">PPPDE domain-containing protein</fullName>
    </recommendedName>
</protein>
<keyword evidence="4" id="KW-0472">Membrane</keyword>
<feature type="transmembrane region" description="Helical" evidence="4">
    <location>
        <begin position="12"/>
        <end position="30"/>
    </location>
</feature>
<keyword evidence="4" id="KW-0812">Transmembrane</keyword>
<dbReference type="PROSITE" id="PS51858">
    <property type="entry name" value="PPPDE"/>
    <property type="match status" value="1"/>
</dbReference>
<dbReference type="GO" id="GO:0006508">
    <property type="term" value="P:proteolysis"/>
    <property type="evidence" value="ECO:0007669"/>
    <property type="project" value="UniProtKB-KW"/>
</dbReference>
<feature type="domain" description="PPPDE" evidence="5">
    <location>
        <begin position="89"/>
        <end position="229"/>
    </location>
</feature>
<dbReference type="InterPro" id="IPR042266">
    <property type="entry name" value="PPPDE_sf"/>
</dbReference>
<keyword evidence="7" id="KW-1185">Reference proteome</keyword>
<feature type="transmembrane region" description="Helical" evidence="4">
    <location>
        <begin position="75"/>
        <end position="96"/>
    </location>
</feature>
<dbReference type="PANTHER" id="PTHR12378">
    <property type="entry name" value="DESUMOYLATING ISOPEPTIDASE"/>
    <property type="match status" value="1"/>
</dbReference>
<dbReference type="Proteomes" id="UP001162131">
    <property type="component" value="Unassembled WGS sequence"/>
</dbReference>
<dbReference type="Pfam" id="PF05903">
    <property type="entry name" value="Peptidase_C97"/>
    <property type="match status" value="1"/>
</dbReference>
<evidence type="ECO:0000256" key="3">
    <source>
        <dbReference type="ARBA" id="ARBA00022801"/>
    </source>
</evidence>
<organism evidence="6 7">
    <name type="scientific">Blepharisma stoltei</name>
    <dbReference type="NCBI Taxonomy" id="1481888"/>
    <lineage>
        <taxon>Eukaryota</taxon>
        <taxon>Sar</taxon>
        <taxon>Alveolata</taxon>
        <taxon>Ciliophora</taxon>
        <taxon>Postciliodesmatophora</taxon>
        <taxon>Heterotrichea</taxon>
        <taxon>Heterotrichida</taxon>
        <taxon>Blepharismidae</taxon>
        <taxon>Blepharisma</taxon>
    </lineage>
</organism>
<keyword evidence="2" id="KW-0645">Protease</keyword>
<dbReference type="GO" id="GO:0008233">
    <property type="term" value="F:peptidase activity"/>
    <property type="evidence" value="ECO:0007669"/>
    <property type="project" value="UniProtKB-KW"/>
</dbReference>
<keyword evidence="3" id="KW-0378">Hydrolase</keyword>
<dbReference type="Gene3D" id="3.90.1720.30">
    <property type="entry name" value="PPPDE domains"/>
    <property type="match status" value="1"/>
</dbReference>
<dbReference type="SMART" id="SM01179">
    <property type="entry name" value="DUF862"/>
    <property type="match status" value="1"/>
</dbReference>
<evidence type="ECO:0000259" key="5">
    <source>
        <dbReference type="PROSITE" id="PS51858"/>
    </source>
</evidence>
<evidence type="ECO:0000313" key="6">
    <source>
        <dbReference type="EMBL" id="CAG9320254.1"/>
    </source>
</evidence>
<comment type="similarity">
    <text evidence="1">Belongs to the DeSI family.</text>
</comment>
<proteinExistence type="inferred from homology"/>
<accession>A0AAU9J348</accession>
<dbReference type="PANTHER" id="PTHR12378:SF7">
    <property type="entry name" value="DESUMOYLATING ISOPEPTIDASE 1"/>
    <property type="match status" value="1"/>
</dbReference>
<name>A0AAU9J348_9CILI</name>
<dbReference type="AlphaFoldDB" id="A0AAU9J348"/>
<evidence type="ECO:0000313" key="7">
    <source>
        <dbReference type="Proteomes" id="UP001162131"/>
    </source>
</evidence>
<gene>
    <name evidence="6" type="ORF">BSTOLATCC_MIC26176</name>
</gene>